<evidence type="ECO:0000256" key="2">
    <source>
        <dbReference type="ARBA" id="ARBA00012483"/>
    </source>
</evidence>
<evidence type="ECO:0000256" key="4">
    <source>
        <dbReference type="ARBA" id="ARBA00022723"/>
    </source>
</evidence>
<protein>
    <recommendedName>
        <fullName evidence="2">RING-type E3 ubiquitin transferase</fullName>
        <ecNumber evidence="2">2.3.2.27</ecNumber>
    </recommendedName>
</protein>
<evidence type="ECO:0000313" key="10">
    <source>
        <dbReference type="EnsemblPlants" id="LPERR03G31140.1"/>
    </source>
</evidence>
<feature type="region of interest" description="Disordered" evidence="8">
    <location>
        <begin position="185"/>
        <end position="204"/>
    </location>
</feature>
<dbReference type="Pfam" id="PF17123">
    <property type="entry name" value="zf-RING_11"/>
    <property type="match status" value="1"/>
</dbReference>
<dbReference type="PANTHER" id="PTHR46463:SF78">
    <property type="entry name" value="RING-TYPE DOMAIN-CONTAINING PROTEIN"/>
    <property type="match status" value="1"/>
</dbReference>
<sequence length="378" mass="41068">MDEKVKMESKLSSAAAFVEGGVQDACDDACSICLEAFCDNDPSTVTSCKHEYHLQCILECQELLEAVEQERNMRANRSNTAAVFHHPVLGDFEVPVGADDAELEERIIQHLAAAAAMRRSHRHGRRDGHRSRSGAHNRPQIVVFSRNEGIPGGSMHASSGQDGDHEQTPAFGSGRPFATLAAADQGHMSGGSQLSVSHSDQAASNPSLHDQIEMSRYFRQHMILYLHAIPYKRFTPDMSMLIRASENQSTPVDQDTAGPSDLQSFSDTLRSRLQSASTKYKDSITKSTRGWKERWFSRSNTISGLGTEVRREVNAGIAAVSRMMERLETRDDTGPSATPAASACSPSDANNQRMVSPNHATAVNDTSSTTCASGSGSQ</sequence>
<reference evidence="11" key="2">
    <citation type="submission" date="2013-12" db="EMBL/GenBank/DDBJ databases">
        <authorList>
            <person name="Yu Y."/>
            <person name="Lee S."/>
            <person name="de Baynast K."/>
            <person name="Wissotski M."/>
            <person name="Liu L."/>
            <person name="Talag J."/>
            <person name="Goicoechea J."/>
            <person name="Angelova A."/>
            <person name="Jetty R."/>
            <person name="Kudrna D."/>
            <person name="Golser W."/>
            <person name="Rivera L."/>
            <person name="Zhang J."/>
            <person name="Wing R."/>
        </authorList>
    </citation>
    <scope>NUCLEOTIDE SEQUENCE</scope>
</reference>
<keyword evidence="5" id="KW-0863">Zinc-finger</keyword>
<feature type="compositionally biased region" description="Low complexity" evidence="8">
    <location>
        <begin position="335"/>
        <end position="347"/>
    </location>
</feature>
<dbReference type="Proteomes" id="UP000032180">
    <property type="component" value="Chromosome 3"/>
</dbReference>
<dbReference type="InterPro" id="IPR001841">
    <property type="entry name" value="Znf_RING"/>
</dbReference>
<reference evidence="10 11" key="1">
    <citation type="submission" date="2012-08" db="EMBL/GenBank/DDBJ databases">
        <title>Oryza genome evolution.</title>
        <authorList>
            <person name="Wing R.A."/>
        </authorList>
    </citation>
    <scope>NUCLEOTIDE SEQUENCE</scope>
</reference>
<keyword evidence="4" id="KW-0479">Metal-binding</keyword>
<evidence type="ECO:0000256" key="7">
    <source>
        <dbReference type="ARBA" id="ARBA00022833"/>
    </source>
</evidence>
<evidence type="ECO:0000259" key="9">
    <source>
        <dbReference type="Pfam" id="PF17123"/>
    </source>
</evidence>
<evidence type="ECO:0000256" key="8">
    <source>
        <dbReference type="SAM" id="MobiDB-lite"/>
    </source>
</evidence>
<dbReference type="eggNOG" id="KOG0800">
    <property type="taxonomic scope" value="Eukaryota"/>
</dbReference>
<accession>A0A0D9VZZ1</accession>
<dbReference type="Gramene" id="LPERR03G31140.1">
    <property type="protein sequence ID" value="LPERR03G31140.1"/>
    <property type="gene ID" value="LPERR03G31140"/>
</dbReference>
<dbReference type="PANTHER" id="PTHR46463">
    <property type="entry name" value="ZINC FINGER, RING/FYVE/PHD-TYPE"/>
    <property type="match status" value="1"/>
</dbReference>
<dbReference type="Gene3D" id="3.30.40.10">
    <property type="entry name" value="Zinc/RING finger domain, C3HC4 (zinc finger)"/>
    <property type="match status" value="1"/>
</dbReference>
<comment type="catalytic activity">
    <reaction evidence="1">
        <text>S-ubiquitinyl-[E2 ubiquitin-conjugating enzyme]-L-cysteine + [acceptor protein]-L-lysine = [E2 ubiquitin-conjugating enzyme]-L-cysteine + N(6)-ubiquitinyl-[acceptor protein]-L-lysine.</text>
        <dbReference type="EC" id="2.3.2.27"/>
    </reaction>
</comment>
<feature type="domain" description="RING-type" evidence="9">
    <location>
        <begin position="30"/>
        <end position="57"/>
    </location>
</feature>
<keyword evidence="3" id="KW-0808">Transferase</keyword>
<proteinExistence type="predicted"/>
<feature type="region of interest" description="Disordered" evidence="8">
    <location>
        <begin position="115"/>
        <end position="175"/>
    </location>
</feature>
<evidence type="ECO:0000256" key="6">
    <source>
        <dbReference type="ARBA" id="ARBA00022786"/>
    </source>
</evidence>
<keyword evidence="7" id="KW-0862">Zinc</keyword>
<evidence type="ECO:0000313" key="11">
    <source>
        <dbReference type="Proteomes" id="UP000032180"/>
    </source>
</evidence>
<dbReference type="GO" id="GO:0061630">
    <property type="term" value="F:ubiquitin protein ligase activity"/>
    <property type="evidence" value="ECO:0007669"/>
    <property type="project" value="UniProtKB-EC"/>
</dbReference>
<name>A0A0D9VZZ1_9ORYZ</name>
<feature type="compositionally biased region" description="Polar residues" evidence="8">
    <location>
        <begin position="348"/>
        <end position="365"/>
    </location>
</feature>
<dbReference type="STRING" id="77586.A0A0D9VZZ1"/>
<feature type="region of interest" description="Disordered" evidence="8">
    <location>
        <begin position="328"/>
        <end position="378"/>
    </location>
</feature>
<evidence type="ECO:0000256" key="3">
    <source>
        <dbReference type="ARBA" id="ARBA00022679"/>
    </source>
</evidence>
<dbReference type="EC" id="2.3.2.27" evidence="2"/>
<dbReference type="HOGENOM" id="CLU_053463_0_0_1"/>
<dbReference type="SUPFAM" id="SSF57850">
    <property type="entry name" value="RING/U-box"/>
    <property type="match status" value="1"/>
</dbReference>
<feature type="compositionally biased region" description="Polar residues" evidence="8">
    <location>
        <begin position="190"/>
        <end position="204"/>
    </location>
</feature>
<dbReference type="EnsemblPlants" id="LPERR03G31140.1">
    <property type="protein sequence ID" value="LPERR03G31140.1"/>
    <property type="gene ID" value="LPERR03G31140"/>
</dbReference>
<keyword evidence="11" id="KW-1185">Reference proteome</keyword>
<reference evidence="10" key="3">
    <citation type="submission" date="2015-04" db="UniProtKB">
        <authorList>
            <consortium name="EnsemblPlants"/>
        </authorList>
    </citation>
    <scope>IDENTIFICATION</scope>
</reference>
<feature type="compositionally biased region" description="Low complexity" evidence="8">
    <location>
        <begin position="366"/>
        <end position="378"/>
    </location>
</feature>
<dbReference type="InterPro" id="IPR013083">
    <property type="entry name" value="Znf_RING/FYVE/PHD"/>
</dbReference>
<dbReference type="AlphaFoldDB" id="A0A0D9VZZ1"/>
<evidence type="ECO:0000256" key="5">
    <source>
        <dbReference type="ARBA" id="ARBA00022771"/>
    </source>
</evidence>
<evidence type="ECO:0000256" key="1">
    <source>
        <dbReference type="ARBA" id="ARBA00000900"/>
    </source>
</evidence>
<feature type="compositionally biased region" description="Basic residues" evidence="8">
    <location>
        <begin position="118"/>
        <end position="135"/>
    </location>
</feature>
<dbReference type="GO" id="GO:0008270">
    <property type="term" value="F:zinc ion binding"/>
    <property type="evidence" value="ECO:0007669"/>
    <property type="project" value="UniProtKB-KW"/>
</dbReference>
<organism evidence="10 11">
    <name type="scientific">Leersia perrieri</name>
    <dbReference type="NCBI Taxonomy" id="77586"/>
    <lineage>
        <taxon>Eukaryota</taxon>
        <taxon>Viridiplantae</taxon>
        <taxon>Streptophyta</taxon>
        <taxon>Embryophyta</taxon>
        <taxon>Tracheophyta</taxon>
        <taxon>Spermatophyta</taxon>
        <taxon>Magnoliopsida</taxon>
        <taxon>Liliopsida</taxon>
        <taxon>Poales</taxon>
        <taxon>Poaceae</taxon>
        <taxon>BOP clade</taxon>
        <taxon>Oryzoideae</taxon>
        <taxon>Oryzeae</taxon>
        <taxon>Oryzinae</taxon>
        <taxon>Leersia</taxon>
    </lineage>
</organism>
<keyword evidence="6" id="KW-0833">Ubl conjugation pathway</keyword>